<reference evidence="1 2" key="1">
    <citation type="journal article" date="2006" name="Nat. Biotechnol.">
        <title>Complete genome of the mutualistic, N2-fixing grass endophyte Azoarcus sp. strain BH72.</title>
        <authorList>
            <person name="Krause A."/>
            <person name="Ramakumar A."/>
            <person name="Bartels D."/>
            <person name="Battistoni F."/>
            <person name="Bekel T."/>
            <person name="Boch J."/>
            <person name="Boehm M."/>
            <person name="Friedrich F."/>
            <person name="Hurek T."/>
            <person name="Krause L."/>
            <person name="Linke B."/>
            <person name="McHardy A.C."/>
            <person name="Sarkar A."/>
            <person name="Schneiker S."/>
            <person name="Syed A.A."/>
            <person name="Thauer R."/>
            <person name="Vorhoelter F.-J."/>
            <person name="Weidner S."/>
            <person name="Puehler A."/>
            <person name="Reinhold-Hurek B."/>
            <person name="Kaiser O."/>
            <person name="Goesmann A."/>
        </authorList>
    </citation>
    <scope>NUCLEOTIDE SEQUENCE [LARGE SCALE GENOMIC DNA]</scope>
    <source>
        <strain evidence="1 2">BH72</strain>
    </source>
</reference>
<dbReference type="eggNOG" id="COG0304">
    <property type="taxonomic scope" value="Bacteria"/>
</dbReference>
<dbReference type="EMBL" id="AM406670">
    <property type="protein sequence ID" value="CAL96494.1"/>
    <property type="molecule type" value="Genomic_DNA"/>
</dbReference>
<dbReference type="HOGENOM" id="CLU_063022_0_0_4"/>
<dbReference type="AlphaFoldDB" id="A1KCD8"/>
<gene>
    <name evidence="1" type="ordered locus">azo3878</name>
</gene>
<evidence type="ECO:0008006" key="3">
    <source>
        <dbReference type="Google" id="ProtNLM"/>
    </source>
</evidence>
<accession>A1KCD8</accession>
<proteinExistence type="predicted"/>
<dbReference type="RefSeq" id="WP_011767600.1">
    <property type="nucleotide sequence ID" value="NC_008702.1"/>
</dbReference>
<dbReference type="KEGG" id="azo:azo3878"/>
<protein>
    <recommendedName>
        <fullName evidence="3">Beta-ketoacyl synthase N-terminal domain-containing protein</fullName>
    </recommendedName>
</protein>
<name>A1KCD8_AZOSB</name>
<dbReference type="GO" id="GO:0016746">
    <property type="term" value="F:acyltransferase activity"/>
    <property type="evidence" value="ECO:0007669"/>
    <property type="project" value="InterPro"/>
</dbReference>
<dbReference type="STRING" id="62928.azo3878"/>
<dbReference type="SUPFAM" id="SSF53901">
    <property type="entry name" value="Thiolase-like"/>
    <property type="match status" value="2"/>
</dbReference>
<dbReference type="Proteomes" id="UP000002588">
    <property type="component" value="Chromosome"/>
</dbReference>
<dbReference type="Gene3D" id="3.40.47.10">
    <property type="match status" value="1"/>
</dbReference>
<keyword evidence="2" id="KW-1185">Reference proteome</keyword>
<evidence type="ECO:0000313" key="2">
    <source>
        <dbReference type="Proteomes" id="UP000002588"/>
    </source>
</evidence>
<organism evidence="1 2">
    <name type="scientific">Azoarcus sp. (strain BH72)</name>
    <dbReference type="NCBI Taxonomy" id="418699"/>
    <lineage>
        <taxon>Bacteria</taxon>
        <taxon>Pseudomonadati</taxon>
        <taxon>Pseudomonadota</taxon>
        <taxon>Betaproteobacteria</taxon>
        <taxon>Rhodocyclales</taxon>
        <taxon>Zoogloeaceae</taxon>
        <taxon>Azoarcus</taxon>
    </lineage>
</organism>
<evidence type="ECO:0000313" key="1">
    <source>
        <dbReference type="EMBL" id="CAL96494.1"/>
    </source>
</evidence>
<sequence>MSIALFSAACITPVGLSLPETAAATRARVAGLRASHWRDRRDNAFVLGRVPAAGLPALSPQLQHAGVQARQARMLRMAHAALAEALALVPAVERPIPLLLGLPEHHTQAALEPAAFLARLAIQSGAPLDRGRSVAAPLGRAAGLMAFNQAAALLDNDATPWVLVGGVDSLVDLYVLNTLDQQGRIRNERNSDGFTPGEGAAFLLLGRQGGGLAPIARIAACGHGHEAGHLYSDVPYQGEGLAALFGRVLQPPPPAPIGTLYASFNGERYWARELGVARLRHAAAFSDAVQIEHPAECFGDLGAAHGPVLAALAAHALANGYRPGPALVYASSDHGSRGAVVLERA</sequence>
<dbReference type="InterPro" id="IPR016039">
    <property type="entry name" value="Thiolase-like"/>
</dbReference>